<dbReference type="InterPro" id="IPR036396">
    <property type="entry name" value="Cyt_P450_sf"/>
</dbReference>
<dbReference type="InterPro" id="IPR051382">
    <property type="entry name" value="CYP450_AA/FA_Hydroxylases"/>
</dbReference>
<evidence type="ECO:0000313" key="6">
    <source>
        <dbReference type="Proteomes" id="UP000298416"/>
    </source>
</evidence>
<dbReference type="InterPro" id="IPR001128">
    <property type="entry name" value="Cyt_P450"/>
</dbReference>
<comment type="caution">
    <text evidence="5">The sequence shown here is derived from an EMBL/GenBank/DDBJ whole genome shotgun (WGS) entry which is preliminary data.</text>
</comment>
<dbReference type="GO" id="GO:0016020">
    <property type="term" value="C:membrane"/>
    <property type="evidence" value="ECO:0007669"/>
    <property type="project" value="UniProtKB-SubCell"/>
</dbReference>
<dbReference type="GO" id="GO:0016114">
    <property type="term" value="P:terpenoid biosynthetic process"/>
    <property type="evidence" value="ECO:0007669"/>
    <property type="project" value="UniProtKB-ARBA"/>
</dbReference>
<dbReference type="SUPFAM" id="SSF48264">
    <property type="entry name" value="Cytochrome P450"/>
    <property type="match status" value="1"/>
</dbReference>
<feature type="binding site" description="axial binding residue" evidence="3">
    <location>
        <position position="263"/>
    </location>
    <ligand>
        <name>heme</name>
        <dbReference type="ChEBI" id="CHEBI:30413"/>
    </ligand>
    <ligandPart>
        <name>Fe</name>
        <dbReference type="ChEBI" id="CHEBI:18248"/>
    </ligandPart>
</feature>
<reference evidence="5" key="1">
    <citation type="submission" date="2018-01" db="EMBL/GenBank/DDBJ databases">
        <authorList>
            <person name="Mao J.F."/>
        </authorList>
    </citation>
    <scope>NUCLEOTIDE SEQUENCE</scope>
    <source>
        <strain evidence="5">Huo1</strain>
        <tissue evidence="5">Leaf</tissue>
    </source>
</reference>
<evidence type="ECO:0008006" key="7">
    <source>
        <dbReference type="Google" id="ProtNLM"/>
    </source>
</evidence>
<evidence type="ECO:0000256" key="1">
    <source>
        <dbReference type="ARBA" id="ARBA00004167"/>
    </source>
</evidence>
<dbReference type="GO" id="GO:0020037">
    <property type="term" value="F:heme binding"/>
    <property type="evidence" value="ECO:0007669"/>
    <property type="project" value="InterPro"/>
</dbReference>
<dbReference type="InterPro" id="IPR017972">
    <property type="entry name" value="Cyt_P450_CS"/>
</dbReference>
<dbReference type="Pfam" id="PF00067">
    <property type="entry name" value="p450"/>
    <property type="match status" value="1"/>
</dbReference>
<evidence type="ECO:0000256" key="3">
    <source>
        <dbReference type="PIRSR" id="PIRSR602401-1"/>
    </source>
</evidence>
<dbReference type="Gene3D" id="1.10.630.10">
    <property type="entry name" value="Cytochrome P450"/>
    <property type="match status" value="2"/>
</dbReference>
<evidence type="ECO:0000256" key="2">
    <source>
        <dbReference type="ARBA" id="ARBA00023002"/>
    </source>
</evidence>
<dbReference type="AlphaFoldDB" id="A0A8X8ZCQ2"/>
<keyword evidence="3 4" id="KW-0349">Heme</keyword>
<dbReference type="PROSITE" id="PS00086">
    <property type="entry name" value="CYTOCHROME_P450"/>
    <property type="match status" value="1"/>
</dbReference>
<dbReference type="PRINTS" id="PR00463">
    <property type="entry name" value="EP450I"/>
</dbReference>
<keyword evidence="4" id="KW-0503">Monooxygenase</keyword>
<organism evidence="5">
    <name type="scientific">Salvia splendens</name>
    <name type="common">Scarlet sage</name>
    <dbReference type="NCBI Taxonomy" id="180675"/>
    <lineage>
        <taxon>Eukaryota</taxon>
        <taxon>Viridiplantae</taxon>
        <taxon>Streptophyta</taxon>
        <taxon>Embryophyta</taxon>
        <taxon>Tracheophyta</taxon>
        <taxon>Spermatophyta</taxon>
        <taxon>Magnoliopsida</taxon>
        <taxon>eudicotyledons</taxon>
        <taxon>Gunneridae</taxon>
        <taxon>Pentapetalae</taxon>
        <taxon>asterids</taxon>
        <taxon>lamiids</taxon>
        <taxon>Lamiales</taxon>
        <taxon>Lamiaceae</taxon>
        <taxon>Nepetoideae</taxon>
        <taxon>Mentheae</taxon>
        <taxon>Salviinae</taxon>
        <taxon>Salvia</taxon>
        <taxon>Salvia subgen. Calosphace</taxon>
        <taxon>core Calosphace</taxon>
    </lineage>
</organism>
<evidence type="ECO:0000313" key="5">
    <source>
        <dbReference type="EMBL" id="KAG6400091.1"/>
    </source>
</evidence>
<dbReference type="Proteomes" id="UP000298416">
    <property type="component" value="Unassembled WGS sequence"/>
</dbReference>
<dbReference type="EMBL" id="PNBA02000015">
    <property type="protein sequence ID" value="KAG6400091.1"/>
    <property type="molecule type" value="Genomic_DNA"/>
</dbReference>
<comment type="cofactor">
    <cofactor evidence="3">
        <name>heme</name>
        <dbReference type="ChEBI" id="CHEBI:30413"/>
    </cofactor>
</comment>
<dbReference type="GO" id="GO:0005506">
    <property type="term" value="F:iron ion binding"/>
    <property type="evidence" value="ECO:0007669"/>
    <property type="project" value="InterPro"/>
</dbReference>
<keyword evidence="3 4" id="KW-0479">Metal-binding</keyword>
<gene>
    <name evidence="5" type="ORF">SASPL_141579</name>
</gene>
<comment type="similarity">
    <text evidence="4">Belongs to the cytochrome P450 family.</text>
</comment>
<name>A0A8X8ZCQ2_SALSN</name>
<dbReference type="PANTHER" id="PTHR47949">
    <property type="entry name" value="CYTOCHROME P450 703A2-RELATED-RELATED"/>
    <property type="match status" value="1"/>
</dbReference>
<dbReference type="GO" id="GO:0016712">
    <property type="term" value="F:oxidoreductase activity, acting on paired donors, with incorporation or reduction of molecular oxygen, reduced flavin or flavoprotein as one donor, and incorporation of one atom of oxygen"/>
    <property type="evidence" value="ECO:0007669"/>
    <property type="project" value="UniProtKB-ARBA"/>
</dbReference>
<keyword evidence="2 4" id="KW-0560">Oxidoreductase</keyword>
<comment type="subcellular location">
    <subcellularLocation>
        <location evidence="1">Membrane</location>
        <topology evidence="1">Single-pass membrane protein</topology>
    </subcellularLocation>
</comment>
<dbReference type="InterPro" id="IPR002401">
    <property type="entry name" value="Cyt_P450_E_grp-I"/>
</dbReference>
<sequence length="302" mass="34114">MQGTVFDSRPEAISAQITSDGYLTLALSPSGDQWTKMRMVMRSGVLSNAVFQRLHEKRLEEADHLVRYVYKQCKNPDSNGRMADGGAGVEEREHVDGLFAILSCLYGFAIADFLPWLVVLDLDGHKKKITNAIKNVRRYQDPEIKKRIGMWEKGLKSEEDDILDLLINLKKSVEWALAEIDILAKASEELDRVVAKIQWLCGYFIPKGSQVLLSRPGLGRNPRVWDEPLRFRPKRHVHDEDSVVVLTDPELHMLSFSTGRRGCPGVVLGSTLSTMLLARLIQCFAWRPPLSTNTIDLAESEK</sequence>
<evidence type="ECO:0000256" key="4">
    <source>
        <dbReference type="RuleBase" id="RU000461"/>
    </source>
</evidence>
<reference evidence="5" key="2">
    <citation type="submission" date="2020-08" db="EMBL/GenBank/DDBJ databases">
        <title>Plant Genome Project.</title>
        <authorList>
            <person name="Zhang R.-G."/>
        </authorList>
    </citation>
    <scope>NUCLEOTIDE SEQUENCE</scope>
    <source>
        <strain evidence="5">Huo1</strain>
        <tissue evidence="5">Leaf</tissue>
    </source>
</reference>
<keyword evidence="3 4" id="KW-0408">Iron</keyword>
<dbReference type="PANTHER" id="PTHR47949:SF4">
    <property type="entry name" value="TYROSINE N-MONOOXYGENASE"/>
    <property type="match status" value="1"/>
</dbReference>
<keyword evidence="6" id="KW-1185">Reference proteome</keyword>
<protein>
    <recommendedName>
        <fullName evidence="7">Tryptophan N-monooxygenase</fullName>
    </recommendedName>
</protein>
<accession>A0A8X8ZCQ2</accession>
<proteinExistence type="inferred from homology"/>